<evidence type="ECO:0000256" key="1">
    <source>
        <dbReference type="SAM" id="MobiDB-lite"/>
    </source>
</evidence>
<dbReference type="PANTHER" id="PTHR21838:SF2">
    <property type="entry name" value="COILED-COIL DOMAIN-CONTAINING PROTEIN 137"/>
    <property type="match status" value="1"/>
</dbReference>
<feature type="compositionally biased region" description="Basic and acidic residues" evidence="1">
    <location>
        <begin position="199"/>
        <end position="220"/>
    </location>
</feature>
<feature type="compositionally biased region" description="Polar residues" evidence="1">
    <location>
        <begin position="82"/>
        <end position="93"/>
    </location>
</feature>
<proteinExistence type="predicted"/>
<feature type="compositionally biased region" description="Low complexity" evidence="1">
    <location>
        <begin position="133"/>
        <end position="145"/>
    </location>
</feature>
<dbReference type="EMBL" id="KV722355">
    <property type="protein sequence ID" value="OCH93369.1"/>
    <property type="molecule type" value="Genomic_DNA"/>
</dbReference>
<feature type="region of interest" description="Disordered" evidence="1">
    <location>
        <begin position="1"/>
        <end position="21"/>
    </location>
</feature>
<dbReference type="InterPro" id="IPR026680">
    <property type="entry name" value="CCDC137"/>
</dbReference>
<feature type="region of interest" description="Disordered" evidence="1">
    <location>
        <begin position="49"/>
        <end position="221"/>
    </location>
</feature>
<gene>
    <name evidence="2" type="ORF">OBBRIDRAFT_316245</name>
</gene>
<evidence type="ECO:0000313" key="2">
    <source>
        <dbReference type="EMBL" id="OCH93369.1"/>
    </source>
</evidence>
<accession>A0A8E2DPH5</accession>
<keyword evidence="3" id="KW-1185">Reference proteome</keyword>
<feature type="compositionally biased region" description="Low complexity" evidence="1">
    <location>
        <begin position="107"/>
        <end position="121"/>
    </location>
</feature>
<protein>
    <submittedName>
        <fullName evidence="2">Uncharacterized protein</fullName>
    </submittedName>
</protein>
<feature type="compositionally biased region" description="Basic and acidic residues" evidence="1">
    <location>
        <begin position="49"/>
        <end position="61"/>
    </location>
</feature>
<dbReference type="AlphaFoldDB" id="A0A8E2DPH5"/>
<feature type="compositionally biased region" description="Basic and acidic residues" evidence="1">
    <location>
        <begin position="166"/>
        <end position="177"/>
    </location>
</feature>
<sequence>MPHKRAKRSVREQRRSQTADINLASVSRSTIVNEPIPKGAARILNAAKVQKEWAEKKRKLDEDEQGPAQKKRKQGAAEGGESHNTALKIQSGESIAHFNRRVEDSMRSSVRVAIKSSSAIARRARKEEESKKSGQSKVASNAAAARSKRSTKSPEAEEEVITKSAKGKDIARQDRATDFQSLSTSVPRRLNDIVQAPPELKKLPRGATKDKAQKHGEGKTLKQGILSMAQKAMLEEERERAVRLYREMKKQKISGE</sequence>
<name>A0A8E2DPH5_9APHY</name>
<dbReference type="GO" id="GO:0005634">
    <property type="term" value="C:nucleus"/>
    <property type="evidence" value="ECO:0007669"/>
    <property type="project" value="TreeGrafter"/>
</dbReference>
<organism evidence="2 3">
    <name type="scientific">Obba rivulosa</name>
    <dbReference type="NCBI Taxonomy" id="1052685"/>
    <lineage>
        <taxon>Eukaryota</taxon>
        <taxon>Fungi</taxon>
        <taxon>Dikarya</taxon>
        <taxon>Basidiomycota</taxon>
        <taxon>Agaricomycotina</taxon>
        <taxon>Agaricomycetes</taxon>
        <taxon>Polyporales</taxon>
        <taxon>Gelatoporiaceae</taxon>
        <taxon>Obba</taxon>
    </lineage>
</organism>
<dbReference type="PANTHER" id="PTHR21838">
    <property type="entry name" value="COILED-COIL DOMAIN-CONTAINING PROTEIN 137"/>
    <property type="match status" value="1"/>
</dbReference>
<dbReference type="OrthoDB" id="5876637at2759"/>
<dbReference type="Proteomes" id="UP000250043">
    <property type="component" value="Unassembled WGS sequence"/>
</dbReference>
<evidence type="ECO:0000313" key="3">
    <source>
        <dbReference type="Proteomes" id="UP000250043"/>
    </source>
</evidence>
<reference evidence="2 3" key="1">
    <citation type="submission" date="2016-07" db="EMBL/GenBank/DDBJ databases">
        <title>Draft genome of the white-rot fungus Obba rivulosa 3A-2.</title>
        <authorList>
            <consortium name="DOE Joint Genome Institute"/>
            <person name="Miettinen O."/>
            <person name="Riley R."/>
            <person name="Acob R."/>
            <person name="Barry K."/>
            <person name="Cullen D."/>
            <person name="De Vries R."/>
            <person name="Hainaut M."/>
            <person name="Hatakka A."/>
            <person name="Henrissat B."/>
            <person name="Hilden K."/>
            <person name="Kuo R."/>
            <person name="Labutti K."/>
            <person name="Lipzen A."/>
            <person name="Makela M.R."/>
            <person name="Sandor L."/>
            <person name="Spatafora J.W."/>
            <person name="Grigoriev I.V."/>
            <person name="Hibbett D.S."/>
        </authorList>
    </citation>
    <scope>NUCLEOTIDE SEQUENCE [LARGE SCALE GENOMIC DNA]</scope>
    <source>
        <strain evidence="2 3">3A-2</strain>
    </source>
</reference>